<evidence type="ECO:0000313" key="1">
    <source>
        <dbReference type="EMBL" id="KAK7356367.1"/>
    </source>
</evidence>
<sequence length="114" mass="12888">MRHENYPMSLWISLATKLIKAELRGISEGNSASVAAAEHFVRFCPFRPHRYFPVLSAILFLLINDNNAKISDGSFWVREVGRELEKHAEKGGALFTIGYYVVDEGNAILLQIYS</sequence>
<name>A0AAN9ML01_PHACN</name>
<proteinExistence type="predicted"/>
<dbReference type="EMBL" id="JAYMYR010000006">
    <property type="protein sequence ID" value="KAK7356367.1"/>
    <property type="molecule type" value="Genomic_DNA"/>
</dbReference>
<protein>
    <submittedName>
        <fullName evidence="1">Uncharacterized protein</fullName>
    </submittedName>
</protein>
<accession>A0AAN9ML01</accession>
<comment type="caution">
    <text evidence="1">The sequence shown here is derived from an EMBL/GenBank/DDBJ whole genome shotgun (WGS) entry which is preliminary data.</text>
</comment>
<dbReference type="AlphaFoldDB" id="A0AAN9ML01"/>
<organism evidence="1 2">
    <name type="scientific">Phaseolus coccineus</name>
    <name type="common">Scarlet runner bean</name>
    <name type="synonym">Phaseolus multiflorus</name>
    <dbReference type="NCBI Taxonomy" id="3886"/>
    <lineage>
        <taxon>Eukaryota</taxon>
        <taxon>Viridiplantae</taxon>
        <taxon>Streptophyta</taxon>
        <taxon>Embryophyta</taxon>
        <taxon>Tracheophyta</taxon>
        <taxon>Spermatophyta</taxon>
        <taxon>Magnoliopsida</taxon>
        <taxon>eudicotyledons</taxon>
        <taxon>Gunneridae</taxon>
        <taxon>Pentapetalae</taxon>
        <taxon>rosids</taxon>
        <taxon>fabids</taxon>
        <taxon>Fabales</taxon>
        <taxon>Fabaceae</taxon>
        <taxon>Papilionoideae</taxon>
        <taxon>50 kb inversion clade</taxon>
        <taxon>NPAAA clade</taxon>
        <taxon>indigoferoid/millettioid clade</taxon>
        <taxon>Phaseoleae</taxon>
        <taxon>Phaseolus</taxon>
    </lineage>
</organism>
<keyword evidence="2" id="KW-1185">Reference proteome</keyword>
<evidence type="ECO:0000313" key="2">
    <source>
        <dbReference type="Proteomes" id="UP001374584"/>
    </source>
</evidence>
<reference evidence="1 2" key="1">
    <citation type="submission" date="2024-01" db="EMBL/GenBank/DDBJ databases">
        <title>The genomes of 5 underutilized Papilionoideae crops provide insights into root nodulation and disease resistanc.</title>
        <authorList>
            <person name="Jiang F."/>
        </authorList>
    </citation>
    <scope>NUCLEOTIDE SEQUENCE [LARGE SCALE GENOMIC DNA]</scope>
    <source>
        <strain evidence="1">JINMINGXINNONG_FW02</strain>
        <tissue evidence="1">Leaves</tissue>
    </source>
</reference>
<gene>
    <name evidence="1" type="ORF">VNO80_15637</name>
</gene>
<dbReference type="Proteomes" id="UP001374584">
    <property type="component" value="Unassembled WGS sequence"/>
</dbReference>